<reference evidence="9" key="1">
    <citation type="submission" date="2022-02" db="EMBL/GenBank/DDBJ databases">
        <authorList>
            <person name="Henning P.M."/>
            <person name="McCubbin A.G."/>
            <person name="Shore J.S."/>
        </authorList>
    </citation>
    <scope>NUCLEOTIDE SEQUENCE</scope>
    <source>
        <strain evidence="9">F60SS</strain>
        <tissue evidence="9">Leaves</tissue>
    </source>
</reference>
<keyword evidence="4" id="KW-0720">Serine protease</keyword>
<evidence type="ECO:0000256" key="8">
    <source>
        <dbReference type="SAM" id="MobiDB-lite"/>
    </source>
</evidence>
<name>A0A9Q0FEU0_9ROSI</name>
<evidence type="ECO:0000256" key="5">
    <source>
        <dbReference type="ARBA" id="ARBA00034021"/>
    </source>
</evidence>
<dbReference type="PANTHER" id="PTHR10381:SF24">
    <property type="entry name" value="ATP-DEPENDENT CLP PROTEASE PROTEOLYTIC SUBUNIT 4, CHLOROPLASTIC"/>
    <property type="match status" value="1"/>
</dbReference>
<proteinExistence type="inferred from homology"/>
<dbReference type="PROSITE" id="PS00382">
    <property type="entry name" value="CLP_PROTEASE_HIS"/>
    <property type="match status" value="1"/>
</dbReference>
<dbReference type="AlphaFoldDB" id="A0A9Q0FEU0"/>
<dbReference type="InterPro" id="IPR023562">
    <property type="entry name" value="ClpP/TepA"/>
</dbReference>
<dbReference type="InterPro" id="IPR001907">
    <property type="entry name" value="ClpP"/>
</dbReference>
<gene>
    <name evidence="9" type="primary">CLPP4</name>
    <name evidence="9" type="ORF">Tsubulata_006607</name>
</gene>
<feature type="compositionally biased region" description="Low complexity" evidence="8">
    <location>
        <begin position="41"/>
        <end position="51"/>
    </location>
</feature>
<dbReference type="Pfam" id="PF00574">
    <property type="entry name" value="CLP_protease"/>
    <property type="match status" value="1"/>
</dbReference>
<dbReference type="GO" id="GO:0004252">
    <property type="term" value="F:serine-type endopeptidase activity"/>
    <property type="evidence" value="ECO:0007669"/>
    <property type="project" value="UniProtKB-EC"/>
</dbReference>
<dbReference type="PRINTS" id="PR00127">
    <property type="entry name" value="CLPPROTEASEP"/>
</dbReference>
<keyword evidence="3" id="KW-0378">Hydrolase</keyword>
<dbReference type="Gene3D" id="3.90.226.10">
    <property type="entry name" value="2-enoyl-CoA Hydratase, Chain A, domain 1"/>
    <property type="match status" value="1"/>
</dbReference>
<dbReference type="GO" id="GO:0009368">
    <property type="term" value="C:endopeptidase Clp complex"/>
    <property type="evidence" value="ECO:0007669"/>
    <property type="project" value="TreeGrafter"/>
</dbReference>
<dbReference type="Proteomes" id="UP001141552">
    <property type="component" value="Unassembled WGS sequence"/>
</dbReference>
<accession>A0A9Q0FEU0</accession>
<evidence type="ECO:0000256" key="1">
    <source>
        <dbReference type="ARBA" id="ARBA00007039"/>
    </source>
</evidence>
<evidence type="ECO:0000313" key="10">
    <source>
        <dbReference type="Proteomes" id="UP001141552"/>
    </source>
</evidence>
<dbReference type="SUPFAM" id="SSF52096">
    <property type="entry name" value="ClpP/crotonase"/>
    <property type="match status" value="1"/>
</dbReference>
<feature type="active site" evidence="6">
    <location>
        <position position="203"/>
    </location>
</feature>
<reference evidence="9" key="2">
    <citation type="journal article" date="2023" name="Plants (Basel)">
        <title>Annotation of the Turnera subulata (Passifloraceae) Draft Genome Reveals the S-Locus Evolved after the Divergence of Turneroideae from Passifloroideae in a Stepwise Manner.</title>
        <authorList>
            <person name="Henning P.M."/>
            <person name="Roalson E.H."/>
            <person name="Mir W."/>
            <person name="McCubbin A.G."/>
            <person name="Shore J.S."/>
        </authorList>
    </citation>
    <scope>NUCLEOTIDE SEQUENCE</scope>
    <source>
        <strain evidence="9">F60SS</strain>
    </source>
</reference>
<dbReference type="GO" id="GO:0051117">
    <property type="term" value="F:ATPase binding"/>
    <property type="evidence" value="ECO:0007669"/>
    <property type="project" value="TreeGrafter"/>
</dbReference>
<dbReference type="InterPro" id="IPR029045">
    <property type="entry name" value="ClpP/crotonase-like_dom_sf"/>
</dbReference>
<dbReference type="InterPro" id="IPR033135">
    <property type="entry name" value="ClpP_His_AS"/>
</dbReference>
<evidence type="ECO:0000313" key="9">
    <source>
        <dbReference type="EMBL" id="KAJ4829415.1"/>
    </source>
</evidence>
<protein>
    <recommendedName>
        <fullName evidence="7">ATP-dependent Clp protease proteolytic subunit</fullName>
    </recommendedName>
</protein>
<evidence type="ECO:0000256" key="6">
    <source>
        <dbReference type="PROSITE-ProRule" id="PRU10086"/>
    </source>
</evidence>
<feature type="region of interest" description="Disordered" evidence="8">
    <location>
        <begin position="28"/>
        <end position="52"/>
    </location>
</feature>
<keyword evidence="10" id="KW-1185">Reference proteome</keyword>
<dbReference type="GO" id="GO:0009532">
    <property type="term" value="C:plastid stroma"/>
    <property type="evidence" value="ECO:0007669"/>
    <property type="project" value="UniProtKB-ARBA"/>
</dbReference>
<dbReference type="OrthoDB" id="2017408at2759"/>
<dbReference type="GO" id="GO:0006515">
    <property type="term" value="P:protein quality control for misfolded or incompletely synthesized proteins"/>
    <property type="evidence" value="ECO:0007669"/>
    <property type="project" value="TreeGrafter"/>
</dbReference>
<evidence type="ECO:0000256" key="7">
    <source>
        <dbReference type="RuleBase" id="RU003567"/>
    </source>
</evidence>
<comment type="similarity">
    <text evidence="1 7">Belongs to the peptidase S14 family.</text>
</comment>
<dbReference type="GO" id="GO:0004176">
    <property type="term" value="F:ATP-dependent peptidase activity"/>
    <property type="evidence" value="ECO:0007669"/>
    <property type="project" value="InterPro"/>
</dbReference>
<comment type="catalytic activity">
    <reaction evidence="5 6">
        <text>Hydrolysis of proteins to small peptides in the presence of ATP and magnesium. alpha-casein is the usual test substrate. In the absence of ATP, only oligopeptides shorter than five residues are hydrolyzed (such as succinyl-Leu-Tyr-|-NHMec, and Leu-Tyr-Leu-|-Tyr-Trp, in which cleavage of the -Tyr-|-Leu- and -Tyr-|-Trp bonds also occurs).</text>
        <dbReference type="EC" id="3.4.21.92"/>
    </reaction>
</comment>
<dbReference type="EMBL" id="JAKUCV010005901">
    <property type="protein sequence ID" value="KAJ4829415.1"/>
    <property type="molecule type" value="Genomic_DNA"/>
</dbReference>
<dbReference type="CDD" id="cd07017">
    <property type="entry name" value="S14_ClpP_2"/>
    <property type="match status" value="1"/>
</dbReference>
<dbReference type="HAMAP" id="MF_00444">
    <property type="entry name" value="ClpP"/>
    <property type="match status" value="1"/>
</dbReference>
<comment type="caution">
    <text evidence="9">The sequence shown here is derived from an EMBL/GenBank/DDBJ whole genome shotgun (WGS) entry which is preliminary data.</text>
</comment>
<evidence type="ECO:0000256" key="3">
    <source>
        <dbReference type="ARBA" id="ARBA00022801"/>
    </source>
</evidence>
<evidence type="ECO:0000256" key="2">
    <source>
        <dbReference type="ARBA" id="ARBA00022670"/>
    </source>
</evidence>
<keyword evidence="2 9" id="KW-0645">Protease</keyword>
<sequence length="311" mass="33881">MDLLSLSLCSSSSSTIAAAPHKLYPLSRHRLSKPTPPPPLLSTRLSFPWSSPRKDRSFSSSLNANSSSSSSTAVPQLCIPVLSEQQHTAEADMRGAETDIMGMLLRERIVFLGNNIDDFVADAIIGQLVLLDAQDPTKDIRLFINSPGGSLSAALAIYDVLQLVKADVSTIALGTSSSTASLILGGGRKGKRLAMPHTRIMIHQPLGGVSGQVNEVEVQAEELLKNKNNVISIISGFTGRTLEQVEKDIEKDRYMSPLEALEFGLIDEVIDRDSILPLPPLPAKVKSTFFEELRKDPMKFMTPDIPEDEIY</sequence>
<evidence type="ECO:0000256" key="4">
    <source>
        <dbReference type="ARBA" id="ARBA00022825"/>
    </source>
</evidence>
<dbReference type="PANTHER" id="PTHR10381">
    <property type="entry name" value="ATP-DEPENDENT CLP PROTEASE PROTEOLYTIC SUBUNIT"/>
    <property type="match status" value="1"/>
</dbReference>
<organism evidence="9 10">
    <name type="scientific">Turnera subulata</name>
    <dbReference type="NCBI Taxonomy" id="218843"/>
    <lineage>
        <taxon>Eukaryota</taxon>
        <taxon>Viridiplantae</taxon>
        <taxon>Streptophyta</taxon>
        <taxon>Embryophyta</taxon>
        <taxon>Tracheophyta</taxon>
        <taxon>Spermatophyta</taxon>
        <taxon>Magnoliopsida</taxon>
        <taxon>eudicotyledons</taxon>
        <taxon>Gunneridae</taxon>
        <taxon>Pentapetalae</taxon>
        <taxon>rosids</taxon>
        <taxon>fabids</taxon>
        <taxon>Malpighiales</taxon>
        <taxon>Passifloraceae</taxon>
        <taxon>Turnera</taxon>
    </lineage>
</organism>